<dbReference type="EMBL" id="CAEZYF010000020">
    <property type="protein sequence ID" value="CAB4737146.1"/>
    <property type="molecule type" value="Genomic_DNA"/>
</dbReference>
<evidence type="ECO:0000313" key="9">
    <source>
        <dbReference type="EMBL" id="CAB4364739.1"/>
    </source>
</evidence>
<dbReference type="InterPro" id="IPR035906">
    <property type="entry name" value="MetI-like_sf"/>
</dbReference>
<dbReference type="AlphaFoldDB" id="A0A6J7JUL8"/>
<feature type="domain" description="ABC transmembrane type-1" evidence="8">
    <location>
        <begin position="97"/>
        <end position="303"/>
    </location>
</feature>
<dbReference type="Pfam" id="PF00528">
    <property type="entry name" value="BPD_transp_1"/>
    <property type="match status" value="1"/>
</dbReference>
<dbReference type="EMBL" id="CAFBIY010000313">
    <property type="protein sequence ID" value="CAB4853696.1"/>
    <property type="molecule type" value="Genomic_DNA"/>
</dbReference>
<feature type="transmembrane region" description="Helical" evidence="7">
    <location>
        <begin position="103"/>
        <end position="124"/>
    </location>
</feature>
<evidence type="ECO:0000256" key="1">
    <source>
        <dbReference type="ARBA" id="ARBA00004651"/>
    </source>
</evidence>
<keyword evidence="6 7" id="KW-0472">Membrane</keyword>
<dbReference type="InterPro" id="IPR000515">
    <property type="entry name" value="MetI-like"/>
</dbReference>
<dbReference type="SUPFAM" id="SSF161098">
    <property type="entry name" value="MetI-like"/>
    <property type="match status" value="1"/>
</dbReference>
<keyword evidence="4 7" id="KW-0812">Transmembrane</keyword>
<dbReference type="InterPro" id="IPR045621">
    <property type="entry name" value="BPD_transp_1_N"/>
</dbReference>
<comment type="subcellular location">
    <subcellularLocation>
        <location evidence="1">Cell membrane</location>
        <topology evidence="1">Multi-pass membrane protein</topology>
    </subcellularLocation>
</comment>
<dbReference type="EMBL" id="CAFAAV010000151">
    <property type="protein sequence ID" value="CAB4828027.1"/>
    <property type="molecule type" value="Genomic_DNA"/>
</dbReference>
<keyword evidence="3" id="KW-1003">Cell membrane</keyword>
<proteinExistence type="predicted"/>
<dbReference type="Pfam" id="PF19300">
    <property type="entry name" value="BPD_transp_1_N"/>
    <property type="match status" value="1"/>
</dbReference>
<dbReference type="GO" id="GO:0055085">
    <property type="term" value="P:transmembrane transport"/>
    <property type="evidence" value="ECO:0007669"/>
    <property type="project" value="InterPro"/>
</dbReference>
<evidence type="ECO:0000256" key="3">
    <source>
        <dbReference type="ARBA" id="ARBA00022475"/>
    </source>
</evidence>
<evidence type="ECO:0000256" key="7">
    <source>
        <dbReference type="SAM" id="Phobius"/>
    </source>
</evidence>
<feature type="transmembrane region" description="Helical" evidence="7">
    <location>
        <begin position="136"/>
        <end position="160"/>
    </location>
</feature>
<feature type="transmembrane region" description="Helical" evidence="7">
    <location>
        <begin position="180"/>
        <end position="199"/>
    </location>
</feature>
<dbReference type="Gene3D" id="1.10.3720.10">
    <property type="entry name" value="MetI-like"/>
    <property type="match status" value="1"/>
</dbReference>
<sequence>MRYVIRKLAQTMFVVVVVTFVTAVALRFLPGGNDVIVGLKAGPGATKEQAQQVIKDLGLDKSIPSQYFKWVKDFITGNWGLTFQTNETIASALKRAVPVSAYLMVYAQLVALGLAVPTAVWSAYKQNSRFDRAATTSAFGMLSVPNFIVAPVLVLLFSVQRKWIPFPATYHSLWDSPIEHFKAFVLPTVTIAIPLYAGYMRVLRADMIGTLQSDFITTARAKGVSTPALLFKHALRPSLFSIVTSAAVQIGALMGGVVIVETFFTLNGMGRLTVESIFRHEYPTVQYCVVVLALVYVFTNFLVDLAYAWIDPRVRVSRALG</sequence>
<organism evidence="13">
    <name type="scientific">freshwater metagenome</name>
    <dbReference type="NCBI Taxonomy" id="449393"/>
    <lineage>
        <taxon>unclassified sequences</taxon>
        <taxon>metagenomes</taxon>
        <taxon>ecological metagenomes</taxon>
    </lineage>
</organism>
<evidence type="ECO:0000256" key="5">
    <source>
        <dbReference type="ARBA" id="ARBA00022989"/>
    </source>
</evidence>
<dbReference type="EMBL" id="CAFBMT010000016">
    <property type="protein sequence ID" value="CAB4945874.1"/>
    <property type="molecule type" value="Genomic_DNA"/>
</dbReference>
<evidence type="ECO:0000313" key="13">
    <source>
        <dbReference type="EMBL" id="CAB4945874.1"/>
    </source>
</evidence>
<gene>
    <name evidence="10" type="ORF">UFOPK2656_02629</name>
    <name evidence="11" type="ORF">UFOPK3099_01832</name>
    <name evidence="12" type="ORF">UFOPK3267_03233</name>
    <name evidence="13" type="ORF">UFOPK3651_02510</name>
    <name evidence="14" type="ORF">UFOPK3931_01779</name>
    <name evidence="9" type="ORF">UFOPK4189_02498</name>
</gene>
<dbReference type="PROSITE" id="PS50928">
    <property type="entry name" value="ABC_TM1"/>
    <property type="match status" value="1"/>
</dbReference>
<reference evidence="13" key="1">
    <citation type="submission" date="2020-05" db="EMBL/GenBank/DDBJ databases">
        <authorList>
            <person name="Chiriac C."/>
            <person name="Salcher M."/>
            <person name="Ghai R."/>
            <person name="Kavagutti S V."/>
        </authorList>
    </citation>
    <scope>NUCLEOTIDE SEQUENCE</scope>
</reference>
<evidence type="ECO:0000313" key="10">
    <source>
        <dbReference type="EMBL" id="CAB4737146.1"/>
    </source>
</evidence>
<feature type="transmembrane region" description="Helical" evidence="7">
    <location>
        <begin position="284"/>
        <end position="310"/>
    </location>
</feature>
<dbReference type="GO" id="GO:0005886">
    <property type="term" value="C:plasma membrane"/>
    <property type="evidence" value="ECO:0007669"/>
    <property type="project" value="UniProtKB-SubCell"/>
</dbReference>
<evidence type="ECO:0000313" key="12">
    <source>
        <dbReference type="EMBL" id="CAB4853696.1"/>
    </source>
</evidence>
<dbReference type="PANTHER" id="PTHR43163:SF6">
    <property type="entry name" value="DIPEPTIDE TRANSPORT SYSTEM PERMEASE PROTEIN DPPB-RELATED"/>
    <property type="match status" value="1"/>
</dbReference>
<evidence type="ECO:0000313" key="14">
    <source>
        <dbReference type="EMBL" id="CAB4995687.1"/>
    </source>
</evidence>
<dbReference type="EMBL" id="CAFBOL010000047">
    <property type="protein sequence ID" value="CAB4995687.1"/>
    <property type="molecule type" value="Genomic_DNA"/>
</dbReference>
<feature type="transmembrane region" description="Helical" evidence="7">
    <location>
        <begin position="239"/>
        <end position="264"/>
    </location>
</feature>
<evidence type="ECO:0000256" key="2">
    <source>
        <dbReference type="ARBA" id="ARBA00022448"/>
    </source>
</evidence>
<evidence type="ECO:0000259" key="8">
    <source>
        <dbReference type="PROSITE" id="PS50928"/>
    </source>
</evidence>
<dbReference type="CDD" id="cd06261">
    <property type="entry name" value="TM_PBP2"/>
    <property type="match status" value="1"/>
</dbReference>
<evidence type="ECO:0000256" key="4">
    <source>
        <dbReference type="ARBA" id="ARBA00022692"/>
    </source>
</evidence>
<dbReference type="PANTHER" id="PTHR43163">
    <property type="entry name" value="DIPEPTIDE TRANSPORT SYSTEM PERMEASE PROTEIN DPPB-RELATED"/>
    <property type="match status" value="1"/>
</dbReference>
<accession>A0A6J7JUL8</accession>
<protein>
    <submittedName>
        <fullName evidence="13">Unannotated protein</fullName>
    </submittedName>
</protein>
<keyword evidence="2" id="KW-0813">Transport</keyword>
<evidence type="ECO:0000313" key="11">
    <source>
        <dbReference type="EMBL" id="CAB4828027.1"/>
    </source>
</evidence>
<feature type="transmembrane region" description="Helical" evidence="7">
    <location>
        <begin position="12"/>
        <end position="29"/>
    </location>
</feature>
<dbReference type="EMBL" id="CAESGF010000017">
    <property type="protein sequence ID" value="CAB4364739.1"/>
    <property type="molecule type" value="Genomic_DNA"/>
</dbReference>
<name>A0A6J7JUL8_9ZZZZ</name>
<keyword evidence="5 7" id="KW-1133">Transmembrane helix</keyword>
<evidence type="ECO:0000256" key="6">
    <source>
        <dbReference type="ARBA" id="ARBA00023136"/>
    </source>
</evidence>